<dbReference type="AlphaFoldDB" id="A0A2S8B770"/>
<gene>
    <name evidence="1" type="ORF">CVO77_06730</name>
</gene>
<dbReference type="InterPro" id="IPR012349">
    <property type="entry name" value="Split_barrel_FMN-bd"/>
</dbReference>
<sequence length="199" mass="22253">MTLFERFDGADVRKLIEDYPLAWVCGGGAAAMEASLLPLIGRFDEDGALVELIGHLARSNPLRAALTADPRATILFEGPDSYISPDHAGMRDWAPTWNYAQLRVRADVRFDAALTEYALERLVEAMEKGRLRPWTIAELGDRYRDMLGHIVGFRAVVTGLTGKFKLGQDERQQTRASIIGSLPDADMVAWMQRFDRGRT</sequence>
<protein>
    <submittedName>
        <fullName evidence="1">FMN-binding negative transcriptional regulator</fullName>
    </submittedName>
</protein>
<dbReference type="PANTHER" id="PTHR35802:SF1">
    <property type="entry name" value="PROTEASE SYNTHASE AND SPORULATION PROTEIN PAI 2"/>
    <property type="match status" value="1"/>
</dbReference>
<dbReference type="OrthoDB" id="9794948at2"/>
<dbReference type="Pfam" id="PF04299">
    <property type="entry name" value="FMN_bind_2"/>
    <property type="match status" value="1"/>
</dbReference>
<reference evidence="2" key="1">
    <citation type="submission" date="2017-11" db="EMBL/GenBank/DDBJ databases">
        <title>The complete genome sequence of Sphingopyxis pomeranensis sp. nov. strain WS5A3p.</title>
        <authorList>
            <person name="Kaminski M.A."/>
        </authorList>
    </citation>
    <scope>NUCLEOTIDE SEQUENCE [LARGE SCALE GENOMIC DNA]</scope>
    <source>
        <strain evidence="2">WS5A3p</strain>
    </source>
</reference>
<accession>A0A2S8B770</accession>
<dbReference type="InterPro" id="IPR007396">
    <property type="entry name" value="TR_PAI2-type"/>
</dbReference>
<keyword evidence="2" id="KW-1185">Reference proteome</keyword>
<dbReference type="SUPFAM" id="SSF50475">
    <property type="entry name" value="FMN-binding split barrel"/>
    <property type="match status" value="1"/>
</dbReference>
<comment type="caution">
    <text evidence="1">The sequence shown here is derived from an EMBL/GenBank/DDBJ whole genome shotgun (WGS) entry which is preliminary data.</text>
</comment>
<dbReference type="RefSeq" id="WP_105998456.1">
    <property type="nucleotide sequence ID" value="NZ_CM009578.1"/>
</dbReference>
<dbReference type="Gene3D" id="2.30.110.10">
    <property type="entry name" value="Electron Transport, Fmn-binding Protein, Chain A"/>
    <property type="match status" value="1"/>
</dbReference>
<proteinExistence type="predicted"/>
<dbReference type="EMBL" id="PHFW01000002">
    <property type="protein sequence ID" value="PQM28198.1"/>
    <property type="molecule type" value="Genomic_DNA"/>
</dbReference>
<name>A0A2S8B770_9SPHN</name>
<dbReference type="PANTHER" id="PTHR35802">
    <property type="entry name" value="PROTEASE SYNTHASE AND SPORULATION PROTEIN PAI 2"/>
    <property type="match status" value="1"/>
</dbReference>
<dbReference type="Proteomes" id="UP000238954">
    <property type="component" value="Chromosome"/>
</dbReference>
<evidence type="ECO:0000313" key="1">
    <source>
        <dbReference type="EMBL" id="PQM28198.1"/>
    </source>
</evidence>
<evidence type="ECO:0000313" key="2">
    <source>
        <dbReference type="Proteomes" id="UP000238954"/>
    </source>
</evidence>
<organism evidence="1 2">
    <name type="scientific">Sphingopyxis lindanitolerans</name>
    <dbReference type="NCBI Taxonomy" id="2054227"/>
    <lineage>
        <taxon>Bacteria</taxon>
        <taxon>Pseudomonadati</taxon>
        <taxon>Pseudomonadota</taxon>
        <taxon>Alphaproteobacteria</taxon>
        <taxon>Sphingomonadales</taxon>
        <taxon>Sphingomonadaceae</taxon>
        <taxon>Sphingopyxis</taxon>
    </lineage>
</organism>